<keyword evidence="1" id="KW-0812">Transmembrane</keyword>
<keyword evidence="3" id="KW-1185">Reference proteome</keyword>
<dbReference type="OrthoDB" id="3183957at2"/>
<feature type="transmembrane region" description="Helical" evidence="1">
    <location>
        <begin position="50"/>
        <end position="72"/>
    </location>
</feature>
<dbReference type="Proteomes" id="UP000248214">
    <property type="component" value="Unassembled WGS sequence"/>
</dbReference>
<keyword evidence="1" id="KW-1133">Transmembrane helix</keyword>
<feature type="transmembrane region" description="Helical" evidence="1">
    <location>
        <begin position="84"/>
        <end position="104"/>
    </location>
</feature>
<accession>A0A323TII1</accession>
<evidence type="ECO:0000313" key="3">
    <source>
        <dbReference type="Proteomes" id="UP000248214"/>
    </source>
</evidence>
<feature type="transmembrane region" description="Helical" evidence="1">
    <location>
        <begin position="124"/>
        <end position="141"/>
    </location>
</feature>
<evidence type="ECO:0000256" key="1">
    <source>
        <dbReference type="SAM" id="Phobius"/>
    </source>
</evidence>
<keyword evidence="1" id="KW-0472">Membrane</keyword>
<protein>
    <recommendedName>
        <fullName evidence="4">PTS cellobiose transporter subunit IIA</fullName>
    </recommendedName>
</protein>
<organism evidence="2 3">
    <name type="scientific">Salipaludibacillus keqinensis</name>
    <dbReference type="NCBI Taxonomy" id="2045207"/>
    <lineage>
        <taxon>Bacteria</taxon>
        <taxon>Bacillati</taxon>
        <taxon>Bacillota</taxon>
        <taxon>Bacilli</taxon>
        <taxon>Bacillales</taxon>
        <taxon>Bacillaceae</taxon>
    </lineage>
</organism>
<evidence type="ECO:0008006" key="4">
    <source>
        <dbReference type="Google" id="ProtNLM"/>
    </source>
</evidence>
<name>A0A323TII1_9BACI</name>
<evidence type="ECO:0000313" key="2">
    <source>
        <dbReference type="EMBL" id="PYZ93367.1"/>
    </source>
</evidence>
<dbReference type="AlphaFoldDB" id="A0A323TII1"/>
<comment type="caution">
    <text evidence="2">The sequence shown here is derived from an EMBL/GenBank/DDBJ whole genome shotgun (WGS) entry which is preliminary data.</text>
</comment>
<proteinExistence type="predicted"/>
<reference evidence="2 3" key="1">
    <citation type="submission" date="2017-10" db="EMBL/GenBank/DDBJ databases">
        <title>Bacillus sp. nov., a halophilic bacterium isolated from a Keqin Lake.</title>
        <authorList>
            <person name="Wang H."/>
        </authorList>
    </citation>
    <scope>NUCLEOTIDE SEQUENCE [LARGE SCALE GENOMIC DNA]</scope>
    <source>
        <strain evidence="2 3">KQ-12</strain>
    </source>
</reference>
<gene>
    <name evidence="2" type="ORF">CR194_09265</name>
</gene>
<feature type="transmembrane region" description="Helical" evidence="1">
    <location>
        <begin position="21"/>
        <end position="44"/>
    </location>
</feature>
<dbReference type="EMBL" id="PDOD01000002">
    <property type="protein sequence ID" value="PYZ93367.1"/>
    <property type="molecule type" value="Genomic_DNA"/>
</dbReference>
<sequence length="166" mass="19802">MKNDERTVEKNKKELSLKSMYFNRYLLVRYVSAFFFFTNLYWFVSLLMSQSALFLVPLTLLVVLIISIAEQVKMYSDHTNNPKYTRYCFQTLLGTNVLLILPVSFSSSFTHLYPFLIDETRSKLLIFFILITGILLSKHILNRLNQIRHNEDKHYKRIKQYEEVIN</sequence>